<dbReference type="Proteomes" id="UP000016933">
    <property type="component" value="Unassembled WGS sequence"/>
</dbReference>
<proteinExistence type="predicted"/>
<evidence type="ECO:0008006" key="4">
    <source>
        <dbReference type="Google" id="ProtNLM"/>
    </source>
</evidence>
<evidence type="ECO:0000313" key="2">
    <source>
        <dbReference type="EMBL" id="EME39666.1"/>
    </source>
</evidence>
<sequence>MQPDDGLVQGGNPSTGPDALLWVEIQTVFANRVFTREQAFADMDPSIPTTSSTNEPSSKRVKLDPSIDLLFSQASSSRSNSAGTPDTEPEPLRITRRFATGLNERAWDDPCNEHFHPTYRALHDNVKTEITHEQEQLMHKAICAQFPDFHMEVLNEEIDLNEMAGTAIVWLFIRATGGLPGVQRDAIGVFRWKKERGKWWCVYHAGFREPMAVY</sequence>
<dbReference type="SUPFAM" id="SSF54427">
    <property type="entry name" value="NTF2-like"/>
    <property type="match status" value="1"/>
</dbReference>
<name>M2YL30_DOTSN</name>
<dbReference type="OMA" id="WCVYHAG"/>
<dbReference type="HOGENOM" id="CLU_1288873_0_0_1"/>
<evidence type="ECO:0000313" key="3">
    <source>
        <dbReference type="Proteomes" id="UP000016933"/>
    </source>
</evidence>
<dbReference type="InterPro" id="IPR032710">
    <property type="entry name" value="NTF2-like_dom_sf"/>
</dbReference>
<keyword evidence="3" id="KW-1185">Reference proteome</keyword>
<dbReference type="eggNOG" id="ENOG502RM8E">
    <property type="taxonomic scope" value="Eukaryota"/>
</dbReference>
<feature type="region of interest" description="Disordered" evidence="1">
    <location>
        <begin position="74"/>
        <end position="93"/>
    </location>
</feature>
<dbReference type="EMBL" id="KB446545">
    <property type="protein sequence ID" value="EME39666.1"/>
    <property type="molecule type" value="Genomic_DNA"/>
</dbReference>
<gene>
    <name evidence="2" type="ORF">DOTSEDRAFT_38815</name>
</gene>
<dbReference type="AlphaFoldDB" id="M2YL30"/>
<organism evidence="2 3">
    <name type="scientific">Dothistroma septosporum (strain NZE10 / CBS 128990)</name>
    <name type="common">Red band needle blight fungus</name>
    <name type="synonym">Mycosphaerella pini</name>
    <dbReference type="NCBI Taxonomy" id="675120"/>
    <lineage>
        <taxon>Eukaryota</taxon>
        <taxon>Fungi</taxon>
        <taxon>Dikarya</taxon>
        <taxon>Ascomycota</taxon>
        <taxon>Pezizomycotina</taxon>
        <taxon>Dothideomycetes</taxon>
        <taxon>Dothideomycetidae</taxon>
        <taxon>Mycosphaerellales</taxon>
        <taxon>Mycosphaerellaceae</taxon>
        <taxon>Dothistroma</taxon>
    </lineage>
</organism>
<accession>M2YL30</accession>
<evidence type="ECO:0000256" key="1">
    <source>
        <dbReference type="SAM" id="MobiDB-lite"/>
    </source>
</evidence>
<reference evidence="2 3" key="2">
    <citation type="journal article" date="2012" name="PLoS Pathog.">
        <title>Diverse lifestyles and strategies of plant pathogenesis encoded in the genomes of eighteen Dothideomycetes fungi.</title>
        <authorList>
            <person name="Ohm R.A."/>
            <person name="Feau N."/>
            <person name="Henrissat B."/>
            <person name="Schoch C.L."/>
            <person name="Horwitz B.A."/>
            <person name="Barry K.W."/>
            <person name="Condon B.J."/>
            <person name="Copeland A.C."/>
            <person name="Dhillon B."/>
            <person name="Glaser F."/>
            <person name="Hesse C.N."/>
            <person name="Kosti I."/>
            <person name="LaButti K."/>
            <person name="Lindquist E.A."/>
            <person name="Lucas S."/>
            <person name="Salamov A.A."/>
            <person name="Bradshaw R.E."/>
            <person name="Ciuffetti L."/>
            <person name="Hamelin R.C."/>
            <person name="Kema G.H.J."/>
            <person name="Lawrence C."/>
            <person name="Scott J.A."/>
            <person name="Spatafora J.W."/>
            <person name="Turgeon B.G."/>
            <person name="de Wit P.J.G.M."/>
            <person name="Zhong S."/>
            <person name="Goodwin S.B."/>
            <person name="Grigoriev I.V."/>
        </authorList>
    </citation>
    <scope>NUCLEOTIDE SEQUENCE [LARGE SCALE GENOMIC DNA]</scope>
    <source>
        <strain evidence="3">NZE10 / CBS 128990</strain>
    </source>
</reference>
<dbReference type="OrthoDB" id="3637259at2759"/>
<protein>
    <recommendedName>
        <fullName evidence="4">SnoaL-like domain-containing protein</fullName>
    </recommendedName>
</protein>
<reference evidence="3" key="1">
    <citation type="journal article" date="2012" name="PLoS Genet.">
        <title>The genomes of the fungal plant pathogens Cladosporium fulvum and Dothistroma septosporum reveal adaptation to different hosts and lifestyles but also signatures of common ancestry.</title>
        <authorList>
            <person name="de Wit P.J.G.M."/>
            <person name="van der Burgt A."/>
            <person name="Oekmen B."/>
            <person name="Stergiopoulos I."/>
            <person name="Abd-Elsalam K.A."/>
            <person name="Aerts A.L."/>
            <person name="Bahkali A.H."/>
            <person name="Beenen H.G."/>
            <person name="Chettri P."/>
            <person name="Cox M.P."/>
            <person name="Datema E."/>
            <person name="de Vries R.P."/>
            <person name="Dhillon B."/>
            <person name="Ganley A.R."/>
            <person name="Griffiths S.A."/>
            <person name="Guo Y."/>
            <person name="Hamelin R.C."/>
            <person name="Henrissat B."/>
            <person name="Kabir M.S."/>
            <person name="Jashni M.K."/>
            <person name="Kema G."/>
            <person name="Klaubauf S."/>
            <person name="Lapidus A."/>
            <person name="Levasseur A."/>
            <person name="Lindquist E."/>
            <person name="Mehrabi R."/>
            <person name="Ohm R.A."/>
            <person name="Owen T.J."/>
            <person name="Salamov A."/>
            <person name="Schwelm A."/>
            <person name="Schijlen E."/>
            <person name="Sun H."/>
            <person name="van den Burg H.A."/>
            <person name="van Ham R.C.H.J."/>
            <person name="Zhang S."/>
            <person name="Goodwin S.B."/>
            <person name="Grigoriev I.V."/>
            <person name="Collemare J."/>
            <person name="Bradshaw R.E."/>
        </authorList>
    </citation>
    <scope>NUCLEOTIDE SEQUENCE [LARGE SCALE GENOMIC DNA]</scope>
    <source>
        <strain evidence="3">NZE10 / CBS 128990</strain>
    </source>
</reference>